<accession>A0A9X3ANK2</accession>
<feature type="domain" description="Sulfotransferase" evidence="3">
    <location>
        <begin position="4"/>
        <end position="249"/>
    </location>
</feature>
<dbReference type="PANTHER" id="PTHR11783">
    <property type="entry name" value="SULFOTRANSFERASE SULT"/>
    <property type="match status" value="1"/>
</dbReference>
<dbReference type="EMBL" id="JAOAMV010000006">
    <property type="protein sequence ID" value="MCT2559847.1"/>
    <property type="molecule type" value="Genomic_DNA"/>
</dbReference>
<evidence type="ECO:0000256" key="1">
    <source>
        <dbReference type="ARBA" id="ARBA00005771"/>
    </source>
</evidence>
<keyword evidence="5" id="KW-1185">Reference proteome</keyword>
<dbReference type="AlphaFoldDB" id="A0A9X3ANK2"/>
<dbReference type="InterPro" id="IPR000863">
    <property type="entry name" value="Sulfotransferase_dom"/>
</dbReference>
<name>A0A9X3ANK2_9SPHN</name>
<keyword evidence="2" id="KW-0808">Transferase</keyword>
<evidence type="ECO:0000259" key="3">
    <source>
        <dbReference type="Pfam" id="PF00685"/>
    </source>
</evidence>
<gene>
    <name evidence="4" type="ORF">N0B51_12755</name>
</gene>
<dbReference type="GO" id="GO:0008146">
    <property type="term" value="F:sulfotransferase activity"/>
    <property type="evidence" value="ECO:0007669"/>
    <property type="project" value="InterPro"/>
</dbReference>
<proteinExistence type="inferred from homology"/>
<evidence type="ECO:0000313" key="5">
    <source>
        <dbReference type="Proteomes" id="UP001142648"/>
    </source>
</evidence>
<dbReference type="Proteomes" id="UP001142648">
    <property type="component" value="Unassembled WGS sequence"/>
</dbReference>
<comment type="caution">
    <text evidence="4">The sequence shown here is derived from an EMBL/GenBank/DDBJ whole genome shotgun (WGS) entry which is preliminary data.</text>
</comment>
<evidence type="ECO:0000313" key="4">
    <source>
        <dbReference type="EMBL" id="MCT2559847.1"/>
    </source>
</evidence>
<protein>
    <submittedName>
        <fullName evidence="4">Sulfotransferase domain-containing protein</fullName>
    </submittedName>
</protein>
<dbReference type="Gene3D" id="3.40.50.300">
    <property type="entry name" value="P-loop containing nucleotide triphosphate hydrolases"/>
    <property type="match status" value="1"/>
</dbReference>
<dbReference type="SUPFAM" id="SSF52540">
    <property type="entry name" value="P-loop containing nucleoside triphosphate hydrolases"/>
    <property type="match status" value="1"/>
</dbReference>
<sequence>MRADDIVISTYPKCGTTWTQRIVGMLVFGSAAPFPVQDSSPWPDFRAPPPGAMRALAESQEHRRFLKSHLPFDALPKYEGVKYIHVARDGRDAAMSFFNHKSHYTPGVIARWKEISASDPKFGDDGFDYSPQDPVAHFAGWVDGPEDDQGDPGAGYFVMENSFWEARHDPDVLLVHYNDMKADLAGEMRRIAEFIEIDVPEELWPELVAAADFAAMKAASAQLMPSAGEVWKGGGATFINKGTNGRWQGVCRQEDLARYEAKVAERFSPELAAWCEHGRLVAGDPRQTP</sequence>
<dbReference type="RefSeq" id="WP_259962835.1">
    <property type="nucleotide sequence ID" value="NZ_JAOAMV010000006.1"/>
</dbReference>
<comment type="similarity">
    <text evidence="1">Belongs to the sulfotransferase 1 family.</text>
</comment>
<reference evidence="4" key="1">
    <citation type="submission" date="2022-09" db="EMBL/GenBank/DDBJ databases">
        <title>The genome sequence of Tsuneonella sp. YG55.</title>
        <authorList>
            <person name="Liu Y."/>
        </authorList>
    </citation>
    <scope>NUCLEOTIDE SEQUENCE</scope>
    <source>
        <strain evidence="4">YG55</strain>
    </source>
</reference>
<dbReference type="Pfam" id="PF00685">
    <property type="entry name" value="Sulfotransfer_1"/>
    <property type="match status" value="1"/>
</dbReference>
<evidence type="ECO:0000256" key="2">
    <source>
        <dbReference type="ARBA" id="ARBA00022679"/>
    </source>
</evidence>
<dbReference type="InterPro" id="IPR027417">
    <property type="entry name" value="P-loop_NTPase"/>
</dbReference>
<organism evidence="4 5">
    <name type="scientific">Tsuneonella litorea</name>
    <dbReference type="NCBI Taxonomy" id="2976475"/>
    <lineage>
        <taxon>Bacteria</taxon>
        <taxon>Pseudomonadati</taxon>
        <taxon>Pseudomonadota</taxon>
        <taxon>Alphaproteobacteria</taxon>
        <taxon>Sphingomonadales</taxon>
        <taxon>Erythrobacteraceae</taxon>
        <taxon>Tsuneonella</taxon>
    </lineage>
</organism>